<dbReference type="Gene3D" id="3.20.20.110">
    <property type="entry name" value="Ribulose bisphosphate carboxylase, large subunit, C-terminal domain"/>
    <property type="match status" value="1"/>
</dbReference>
<dbReference type="InterPro" id="IPR033966">
    <property type="entry name" value="RuBisCO"/>
</dbReference>
<evidence type="ECO:0000313" key="8">
    <source>
        <dbReference type="Proteomes" id="UP000013085"/>
    </source>
</evidence>
<dbReference type="InterPro" id="IPR000685">
    <property type="entry name" value="RuBisCO_lsu_C"/>
</dbReference>
<protein>
    <submittedName>
        <fullName evidence="7">2,3-diketo-5-methylthiopentyl-1-phosphate enolase</fullName>
    </submittedName>
</protein>
<dbReference type="SFLD" id="SFLDS00014">
    <property type="entry name" value="RuBisCO"/>
    <property type="match status" value="1"/>
</dbReference>
<dbReference type="CDD" id="cd08205">
    <property type="entry name" value="RuBisCO_IV_RLP"/>
    <property type="match status" value="1"/>
</dbReference>
<evidence type="ECO:0000259" key="6">
    <source>
        <dbReference type="Pfam" id="PF02788"/>
    </source>
</evidence>
<evidence type="ECO:0000256" key="2">
    <source>
        <dbReference type="ARBA" id="ARBA00022723"/>
    </source>
</evidence>
<dbReference type="PANTHER" id="PTHR42704:SF17">
    <property type="entry name" value="RIBULOSE BISPHOSPHATE CARBOXYLASE LARGE CHAIN"/>
    <property type="match status" value="1"/>
</dbReference>
<dbReference type="GO" id="GO:0015977">
    <property type="term" value="P:carbon fixation"/>
    <property type="evidence" value="ECO:0007669"/>
    <property type="project" value="InterPro"/>
</dbReference>
<dbReference type="InterPro" id="IPR036376">
    <property type="entry name" value="RuBisCO_lsu_C_sf"/>
</dbReference>
<dbReference type="GO" id="GO:0000287">
    <property type="term" value="F:magnesium ion binding"/>
    <property type="evidence" value="ECO:0007669"/>
    <property type="project" value="InterPro"/>
</dbReference>
<evidence type="ECO:0000313" key="7">
    <source>
        <dbReference type="EMBL" id="ENZ07117.1"/>
    </source>
</evidence>
<dbReference type="Proteomes" id="UP000013085">
    <property type="component" value="Unassembled WGS sequence"/>
</dbReference>
<evidence type="ECO:0000256" key="4">
    <source>
        <dbReference type="RuleBase" id="RU003834"/>
    </source>
</evidence>
<dbReference type="InterPro" id="IPR036422">
    <property type="entry name" value="RuBisCO_lsu_N_sf"/>
</dbReference>
<dbReference type="InterPro" id="IPR020878">
    <property type="entry name" value="RuBisCo_large_chain_AS"/>
</dbReference>
<dbReference type="EMBL" id="AGYR01000069">
    <property type="protein sequence ID" value="ENZ07117.1"/>
    <property type="molecule type" value="Genomic_DNA"/>
</dbReference>
<comment type="caution">
    <text evidence="7">The sequence shown here is derived from an EMBL/GenBank/DDBJ whole genome shotgun (WGS) entry which is preliminary data.</text>
</comment>
<dbReference type="Gene3D" id="3.30.70.150">
    <property type="entry name" value="RuBisCO large subunit, N-terminal domain"/>
    <property type="match status" value="1"/>
</dbReference>
<feature type="domain" description="Ribulose bisphosphate carboxylase large subunit C-terminal" evidence="5">
    <location>
        <begin position="143"/>
        <end position="420"/>
    </location>
</feature>
<evidence type="ECO:0000256" key="3">
    <source>
        <dbReference type="ARBA" id="ARBA00022842"/>
    </source>
</evidence>
<dbReference type="SFLD" id="SFLDG00301">
    <property type="entry name" value="RuBisCO-like_proteins"/>
    <property type="match status" value="1"/>
</dbReference>
<reference evidence="7 8" key="1">
    <citation type="submission" date="2013-01" db="EMBL/GenBank/DDBJ databases">
        <title>The Genome Sequence of Clostridium clostridioforme 90A8.</title>
        <authorList>
            <consortium name="The Broad Institute Genome Sequencing Platform"/>
            <person name="Earl A."/>
            <person name="Ward D."/>
            <person name="Feldgarden M."/>
            <person name="Gevers D."/>
            <person name="Courvalin P."/>
            <person name="Lambert T."/>
            <person name="Walker B."/>
            <person name="Young S.K."/>
            <person name="Zeng Q."/>
            <person name="Gargeya S."/>
            <person name="Fitzgerald M."/>
            <person name="Haas B."/>
            <person name="Abouelleil A."/>
            <person name="Alvarado L."/>
            <person name="Arachchi H.M."/>
            <person name="Berlin A.M."/>
            <person name="Chapman S.B."/>
            <person name="Dewar J."/>
            <person name="Goldberg J."/>
            <person name="Griggs A."/>
            <person name="Gujja S."/>
            <person name="Hansen M."/>
            <person name="Howarth C."/>
            <person name="Imamovic A."/>
            <person name="Larimer J."/>
            <person name="McCowan C."/>
            <person name="Murphy C."/>
            <person name="Neiman D."/>
            <person name="Pearson M."/>
            <person name="Priest M."/>
            <person name="Roberts A."/>
            <person name="Saif S."/>
            <person name="Shea T."/>
            <person name="Sisk P."/>
            <person name="Sykes S."/>
            <person name="Wortman J."/>
            <person name="Nusbaum C."/>
            <person name="Birren B."/>
        </authorList>
    </citation>
    <scope>NUCLEOTIDE SEQUENCE [LARGE SCALE GENOMIC DNA]</scope>
    <source>
        <strain evidence="7 8">90A8</strain>
    </source>
</reference>
<name>A0A0E2H2P7_9FIRM</name>
<dbReference type="SUPFAM" id="SSF54966">
    <property type="entry name" value="RuBisCO, large subunit, small (N-terminal) domain"/>
    <property type="match status" value="1"/>
</dbReference>
<organism evidence="7 8">
    <name type="scientific">[Clostridium] clostridioforme 90A8</name>
    <dbReference type="NCBI Taxonomy" id="999408"/>
    <lineage>
        <taxon>Bacteria</taxon>
        <taxon>Bacillati</taxon>
        <taxon>Bacillota</taxon>
        <taxon>Clostridia</taxon>
        <taxon>Lachnospirales</taxon>
        <taxon>Lachnospiraceae</taxon>
        <taxon>Enterocloster</taxon>
    </lineage>
</organism>
<keyword evidence="3" id="KW-0460">Magnesium</keyword>
<sequence>MDSLLYTLSETVHKQNYVIATYYTRLPREVDILKKAATLAVGQTIGTWIPIPGITEEIRERYMGKVVNVFDVPSLELATQITEDQREYLIQIAYPSVNFGTDLPLLITALLGNDASTSAQAKLLDIEFSEEFVRKFRGPQYGIKGIQNFAGINDRPILLNMIKPCTGLTPKEGARIFYETALGGADFIKDDELFGNPVYSRPEERVRAYREAAEAAYEKTGERVKYFVNITSGAGEIIDNVKRAEEAGADGLMINFAAMGYSVLKYVAEHTALPILGHSAGTGMCFEGTMNGMASPLAVGKLARLAGADIVMINTPYGGYPLLHQKYMQTVAQLTLPFYDIKPSMPSIGGGVHPGMVEKYIREVGKDVVLAAGGAVQGHPCGAAAGARAMRQAIDIVMSGQAFEKAAAEKDELRVALTQWNYIKS</sequence>
<dbReference type="Pfam" id="PF02788">
    <property type="entry name" value="RuBisCO_large_N"/>
    <property type="match status" value="1"/>
</dbReference>
<dbReference type="SUPFAM" id="SSF51649">
    <property type="entry name" value="RuBisCo, C-terminal domain"/>
    <property type="match status" value="1"/>
</dbReference>
<dbReference type="InterPro" id="IPR017443">
    <property type="entry name" value="RuBisCO_lsu_fd_N"/>
</dbReference>
<evidence type="ECO:0000256" key="1">
    <source>
        <dbReference type="ARBA" id="ARBA00001946"/>
    </source>
</evidence>
<dbReference type="PROSITE" id="PS00157">
    <property type="entry name" value="RUBISCO_LARGE"/>
    <property type="match status" value="1"/>
</dbReference>
<dbReference type="GeneID" id="57961906"/>
<dbReference type="PATRIC" id="fig|999408.3.peg.5661"/>
<proteinExistence type="inferred from homology"/>
<dbReference type="AlphaFoldDB" id="A0A0E2H2P7"/>
<dbReference type="GO" id="GO:0016984">
    <property type="term" value="F:ribulose-bisphosphate carboxylase activity"/>
    <property type="evidence" value="ECO:0007669"/>
    <property type="project" value="InterPro"/>
</dbReference>
<keyword evidence="2" id="KW-0479">Metal-binding</keyword>
<gene>
    <name evidence="7" type="ORF">HMPREF1090_05270</name>
</gene>
<dbReference type="RefSeq" id="WP_002587489.1">
    <property type="nucleotide sequence ID" value="NZ_KB850994.1"/>
</dbReference>
<feature type="domain" description="Ribulose bisphosphate carboxylase large subunit ferrodoxin-like N-terminal" evidence="6">
    <location>
        <begin position="13"/>
        <end position="130"/>
    </location>
</feature>
<dbReference type="Pfam" id="PF00016">
    <property type="entry name" value="RuBisCO_large"/>
    <property type="match status" value="1"/>
</dbReference>
<dbReference type="PANTHER" id="PTHR42704">
    <property type="entry name" value="RIBULOSE BISPHOSPHATE CARBOXYLASE"/>
    <property type="match status" value="1"/>
</dbReference>
<dbReference type="HOGENOM" id="CLU_031450_3_1_9"/>
<comment type="similarity">
    <text evidence="4">Belongs to the RuBisCO large chain family.</text>
</comment>
<comment type="cofactor">
    <cofactor evidence="1">
        <name>Mg(2+)</name>
        <dbReference type="ChEBI" id="CHEBI:18420"/>
    </cofactor>
</comment>
<evidence type="ECO:0000259" key="5">
    <source>
        <dbReference type="Pfam" id="PF00016"/>
    </source>
</evidence>
<accession>A0A0E2H2P7</accession>